<reference evidence="8" key="1">
    <citation type="journal article" date="2015" name="BMC Genomics">
        <title>Genomic and transcriptomic analysis of the endophytic fungus Pestalotiopsis fici reveals its lifestyle and high potential for synthesis of natural products.</title>
        <authorList>
            <person name="Wang X."/>
            <person name="Zhang X."/>
            <person name="Liu L."/>
            <person name="Xiang M."/>
            <person name="Wang W."/>
            <person name="Sun X."/>
            <person name="Che Y."/>
            <person name="Guo L."/>
            <person name="Liu G."/>
            <person name="Guo L."/>
            <person name="Wang C."/>
            <person name="Yin W.B."/>
            <person name="Stadler M."/>
            <person name="Zhang X."/>
            <person name="Liu X."/>
        </authorList>
    </citation>
    <scope>NUCLEOTIDE SEQUENCE [LARGE SCALE GENOMIC DNA]</scope>
    <source>
        <strain evidence="8">W106-1 / CGMCC3.15140</strain>
    </source>
</reference>
<dbReference type="PROSITE" id="PS00131">
    <property type="entry name" value="CARBOXYPEPT_SER_SER"/>
    <property type="match status" value="1"/>
</dbReference>
<evidence type="ECO:0000256" key="3">
    <source>
        <dbReference type="ARBA" id="ARBA00022670"/>
    </source>
</evidence>
<keyword evidence="3 6" id="KW-0645">Protease</keyword>
<dbReference type="GeneID" id="19277216"/>
<name>W3WVF1_PESFW</name>
<dbReference type="PANTHER" id="PTHR11802:SF64">
    <property type="entry name" value="CARBOXYPEPTIDASE"/>
    <property type="match status" value="1"/>
</dbReference>
<feature type="signal peptide" evidence="6">
    <location>
        <begin position="1"/>
        <end position="16"/>
    </location>
</feature>
<comment type="similarity">
    <text evidence="1 6">Belongs to the peptidase S10 family.</text>
</comment>
<keyword evidence="6" id="KW-0732">Signal</keyword>
<dbReference type="Pfam" id="PF00450">
    <property type="entry name" value="Peptidase_S10"/>
    <property type="match status" value="1"/>
</dbReference>
<evidence type="ECO:0000256" key="6">
    <source>
        <dbReference type="RuleBase" id="RU361156"/>
    </source>
</evidence>
<dbReference type="GO" id="GO:0006508">
    <property type="term" value="P:proteolysis"/>
    <property type="evidence" value="ECO:0007669"/>
    <property type="project" value="UniProtKB-KW"/>
</dbReference>
<accession>W3WVF1</accession>
<dbReference type="Proteomes" id="UP000030651">
    <property type="component" value="Unassembled WGS sequence"/>
</dbReference>
<protein>
    <recommendedName>
        <fullName evidence="6">Carboxypeptidase</fullName>
        <ecNumber evidence="6">3.4.16.-</ecNumber>
    </recommendedName>
</protein>
<dbReference type="AlphaFoldDB" id="W3WVF1"/>
<dbReference type="PANTHER" id="PTHR11802">
    <property type="entry name" value="SERINE PROTEASE FAMILY S10 SERINE CARBOXYPEPTIDASE"/>
    <property type="match status" value="1"/>
</dbReference>
<keyword evidence="8" id="KW-1185">Reference proteome</keyword>
<dbReference type="SUPFAM" id="SSF53474">
    <property type="entry name" value="alpha/beta-Hydrolases"/>
    <property type="match status" value="1"/>
</dbReference>
<dbReference type="OrthoDB" id="443318at2759"/>
<sequence length="591" mass="66132">MSTLLRVLLFGAITYAQFVTPPDDLVEAIGHAGVSVRYKQVPDGICELDHRVKSYSGFADIAEDQHIFWWFFEARNGHPEDSPLTIWINGGPGSSSMTGLFAELGPCSIDYFGSVVNNPYSWTNSSNMLFVDQPSQVGFSYSQPVPVHDDDGRLTILQENTCPGGVSEESTCGTYSHPEPSMTANSTLNAAPAFWKTLQGFTGVFPQYSKNGLHMATESYGGHFGPVFAAYIEQQNDLNLPGSNKLQLETLLVGNGWFDPAIQFQAFYNFTVNPGNTYDYFPFNGSMETLLYDNLYGSGHCLDQLEHCKLSGLDSVCVAADNFCMEHVEDMYHQAVSRDVYDIRELTPDPFPSQFHVDYLNTAKVQQGIGAYTNFSTFSHTVYQTFRETGDDAREVDTIRDIQFLLNRNITVSIYAGDADYDCNWIGVEAVAEEVMAGQFDEAGYGDLQTFDNVVHAQVKQSGRFSFTRVYESGHMVPFYQPLTALTIFDRAINGMDIQTGALTVDNHYLSSGSKKSTYREGNTTVQWTTIPVNVTYDSAKNMPGEPWTVSETLPTDSEYFRFYPLQNNSLGSDRSTWRLLLQYILYLFYS</sequence>
<dbReference type="EC" id="3.4.16.-" evidence="6"/>
<feature type="chain" id="PRO_5006531438" description="Carboxypeptidase" evidence="6">
    <location>
        <begin position="17"/>
        <end position="591"/>
    </location>
</feature>
<organism evidence="7 8">
    <name type="scientific">Pestalotiopsis fici (strain W106-1 / CGMCC3.15140)</name>
    <dbReference type="NCBI Taxonomy" id="1229662"/>
    <lineage>
        <taxon>Eukaryota</taxon>
        <taxon>Fungi</taxon>
        <taxon>Dikarya</taxon>
        <taxon>Ascomycota</taxon>
        <taxon>Pezizomycotina</taxon>
        <taxon>Sordariomycetes</taxon>
        <taxon>Xylariomycetidae</taxon>
        <taxon>Amphisphaeriales</taxon>
        <taxon>Sporocadaceae</taxon>
        <taxon>Pestalotiopsis</taxon>
    </lineage>
</organism>
<dbReference type="MEROPS" id="S10.008"/>
<evidence type="ECO:0000256" key="5">
    <source>
        <dbReference type="ARBA" id="ARBA00023180"/>
    </source>
</evidence>
<dbReference type="PRINTS" id="PR00724">
    <property type="entry name" value="CRBOXYPTASEC"/>
</dbReference>
<gene>
    <name evidence="7" type="ORF">PFICI_12203</name>
</gene>
<evidence type="ECO:0000256" key="2">
    <source>
        <dbReference type="ARBA" id="ARBA00022645"/>
    </source>
</evidence>
<keyword evidence="4 6" id="KW-0378">Hydrolase</keyword>
<dbReference type="InterPro" id="IPR001563">
    <property type="entry name" value="Peptidase_S10"/>
</dbReference>
<dbReference type="KEGG" id="pfy:PFICI_12203"/>
<evidence type="ECO:0000256" key="1">
    <source>
        <dbReference type="ARBA" id="ARBA00009431"/>
    </source>
</evidence>
<dbReference type="GO" id="GO:0004185">
    <property type="term" value="F:serine-type carboxypeptidase activity"/>
    <property type="evidence" value="ECO:0007669"/>
    <property type="project" value="UniProtKB-UniRule"/>
</dbReference>
<dbReference type="Gene3D" id="3.40.50.1820">
    <property type="entry name" value="alpha/beta hydrolase"/>
    <property type="match status" value="1"/>
</dbReference>
<dbReference type="InterPro" id="IPR029058">
    <property type="entry name" value="AB_hydrolase_fold"/>
</dbReference>
<proteinExistence type="inferred from homology"/>
<dbReference type="eggNOG" id="KOG1282">
    <property type="taxonomic scope" value="Eukaryota"/>
</dbReference>
<dbReference type="EMBL" id="KI912117">
    <property type="protein sequence ID" value="ETS76816.1"/>
    <property type="molecule type" value="Genomic_DNA"/>
</dbReference>
<evidence type="ECO:0000256" key="4">
    <source>
        <dbReference type="ARBA" id="ARBA00022801"/>
    </source>
</evidence>
<dbReference type="GO" id="GO:0000324">
    <property type="term" value="C:fungal-type vacuole"/>
    <property type="evidence" value="ECO:0007669"/>
    <property type="project" value="TreeGrafter"/>
</dbReference>
<keyword evidence="2 6" id="KW-0121">Carboxypeptidase</keyword>
<evidence type="ECO:0000313" key="7">
    <source>
        <dbReference type="EMBL" id="ETS76816.1"/>
    </source>
</evidence>
<dbReference type="HOGENOM" id="CLU_008523_10_3_1"/>
<dbReference type="InterPro" id="IPR018202">
    <property type="entry name" value="Ser_caboxypep_ser_AS"/>
</dbReference>
<keyword evidence="5" id="KW-0325">Glycoprotein</keyword>
<dbReference type="InParanoid" id="W3WVF1"/>
<evidence type="ECO:0000313" key="8">
    <source>
        <dbReference type="Proteomes" id="UP000030651"/>
    </source>
</evidence>
<dbReference type="RefSeq" id="XP_007838975.1">
    <property type="nucleotide sequence ID" value="XM_007840784.1"/>
</dbReference>